<dbReference type="EMBL" id="LRIE01000034">
    <property type="protein sequence ID" value="KZM36978.1"/>
    <property type="molecule type" value="Genomic_DNA"/>
</dbReference>
<dbReference type="Pfam" id="PF04480">
    <property type="entry name" value="DUF559"/>
    <property type="match status" value="1"/>
</dbReference>
<dbReference type="RefSeq" id="WP_068706817.1">
    <property type="nucleotide sequence ID" value="NZ_LRIE01000034.1"/>
</dbReference>
<dbReference type="InterPro" id="IPR011335">
    <property type="entry name" value="Restrct_endonuc-II-like"/>
</dbReference>
<reference evidence="2 3" key="1">
    <citation type="submission" date="2016-01" db="EMBL/GenBank/DDBJ databases">
        <title>Genome sequence of Oerskovia enterophila VJag, an agar and cellulose degrading bacterium.</title>
        <authorList>
            <person name="Poehlein A."/>
            <person name="Jag V."/>
            <person name="Bengelsdorf F."/>
            <person name="Duerre P."/>
            <person name="Daniel R."/>
        </authorList>
    </citation>
    <scope>NUCLEOTIDE SEQUENCE [LARGE SCALE GENOMIC DNA]</scope>
    <source>
        <strain evidence="2 3">VJag</strain>
    </source>
</reference>
<dbReference type="PATRIC" id="fig|43678.3.peg.339"/>
<evidence type="ECO:0000313" key="3">
    <source>
        <dbReference type="Proteomes" id="UP000076447"/>
    </source>
</evidence>
<feature type="domain" description="DUF559" evidence="1">
    <location>
        <begin position="236"/>
        <end position="297"/>
    </location>
</feature>
<dbReference type="SUPFAM" id="SSF52980">
    <property type="entry name" value="Restriction endonuclease-like"/>
    <property type="match status" value="1"/>
</dbReference>
<dbReference type="AlphaFoldDB" id="A0A161YKJ6"/>
<name>A0A161YKJ6_9CELL</name>
<proteinExistence type="predicted"/>
<dbReference type="InterPro" id="IPR007569">
    <property type="entry name" value="DUF559"/>
</dbReference>
<dbReference type="STRING" id="43678.OJAG_03180"/>
<dbReference type="Gene3D" id="3.40.960.10">
    <property type="entry name" value="VSR Endonuclease"/>
    <property type="match status" value="1"/>
</dbReference>
<organism evidence="2 3">
    <name type="scientific">Oerskovia enterophila</name>
    <dbReference type="NCBI Taxonomy" id="43678"/>
    <lineage>
        <taxon>Bacteria</taxon>
        <taxon>Bacillati</taxon>
        <taxon>Actinomycetota</taxon>
        <taxon>Actinomycetes</taxon>
        <taxon>Micrococcales</taxon>
        <taxon>Cellulomonadaceae</taxon>
        <taxon>Oerskovia</taxon>
    </lineage>
</organism>
<evidence type="ECO:0000259" key="1">
    <source>
        <dbReference type="Pfam" id="PF04480"/>
    </source>
</evidence>
<dbReference type="Proteomes" id="UP000076447">
    <property type="component" value="Unassembled WGS sequence"/>
</dbReference>
<protein>
    <recommendedName>
        <fullName evidence="1">DUF559 domain-containing protein</fullName>
    </recommendedName>
</protein>
<accession>A0A161YKJ6</accession>
<comment type="caution">
    <text evidence="2">The sequence shown here is derived from an EMBL/GenBank/DDBJ whole genome shotgun (WGS) entry which is preliminary data.</text>
</comment>
<sequence>MPSALVPLPPTPFLVADAYAAGCTRDQLRHPALHAPVRGVRMAASSADDLEALCRAVALTFRDGDTFSHLTAAALLGLPLPAHHRPLERLHVSSRAGLRPREAALIVGHSGAIARHSFRQRQLPVTVPARTWLDLGSMTGTGTGTLLTVEDLVVLTDAVLGLRHPATTRLQLERALSWFVRGRGRQTLRTALAAARSFVDSPMETRVRLQLVASGFPCPVVGADLLAEDQWVARPDMCWPQARIAIEYDGAHHYSSQHQMRSDVDRRENMERLGWRVIVLYSQDVLTAWEATCGRLITAFEDQGVDLRRLADAPDTPVRARVVVARR</sequence>
<evidence type="ECO:0000313" key="2">
    <source>
        <dbReference type="EMBL" id="KZM36978.1"/>
    </source>
</evidence>
<dbReference type="OrthoDB" id="3173471at2"/>
<gene>
    <name evidence="2" type="ORF">OJAG_03180</name>
</gene>